<evidence type="ECO:0000313" key="3">
    <source>
        <dbReference type="Proteomes" id="UP000305921"/>
    </source>
</evidence>
<feature type="region of interest" description="Disordered" evidence="1">
    <location>
        <begin position="1"/>
        <end position="32"/>
    </location>
</feature>
<name>A0A5R9DXP4_9ACTN</name>
<dbReference type="Proteomes" id="UP000305921">
    <property type="component" value="Unassembled WGS sequence"/>
</dbReference>
<dbReference type="OrthoDB" id="9786961at2"/>
<protein>
    <submittedName>
        <fullName evidence="2">Uncharacterized protein</fullName>
    </submittedName>
</protein>
<feature type="compositionally biased region" description="Basic residues" evidence="1">
    <location>
        <begin position="12"/>
        <end position="23"/>
    </location>
</feature>
<accession>A0A5R9DXP4</accession>
<dbReference type="EMBL" id="VAWE01000001">
    <property type="protein sequence ID" value="TLQ42431.1"/>
    <property type="molecule type" value="Genomic_DNA"/>
</dbReference>
<keyword evidence="3" id="KW-1185">Reference proteome</keyword>
<sequence>MRPLGLTGQPSRARRRPDSRRHPSQPGRHAELTLQVRASNGPLGDIRVLDVDFATTPEQATAWIGSRTP</sequence>
<evidence type="ECO:0000313" key="2">
    <source>
        <dbReference type="EMBL" id="TLQ42431.1"/>
    </source>
</evidence>
<comment type="caution">
    <text evidence="2">The sequence shown here is derived from an EMBL/GenBank/DDBJ whole genome shotgun (WGS) entry which is preliminary data.</text>
</comment>
<dbReference type="AlphaFoldDB" id="A0A5R9DXP4"/>
<evidence type="ECO:0000256" key="1">
    <source>
        <dbReference type="SAM" id="MobiDB-lite"/>
    </source>
</evidence>
<gene>
    <name evidence="2" type="ORF">FEF34_03710</name>
</gene>
<organism evidence="2 3">
    <name type="scientific">Streptomyces marianii</name>
    <dbReference type="NCBI Taxonomy" id="1817406"/>
    <lineage>
        <taxon>Bacteria</taxon>
        <taxon>Bacillati</taxon>
        <taxon>Actinomycetota</taxon>
        <taxon>Actinomycetes</taxon>
        <taxon>Kitasatosporales</taxon>
        <taxon>Streptomycetaceae</taxon>
        <taxon>Streptomyces</taxon>
    </lineage>
</organism>
<dbReference type="RefSeq" id="WP_138051840.1">
    <property type="nucleotide sequence ID" value="NZ_VAWE01000001.1"/>
</dbReference>
<reference evidence="2 3" key="1">
    <citation type="submission" date="2019-05" db="EMBL/GenBank/DDBJ databases">
        <title>Streptomyces marianii sp. nov., a novel marine actinomycete from southern coast of India.</title>
        <authorList>
            <person name="Iniyan A.M."/>
            <person name="Wink J."/>
            <person name="Ramprasad E."/>
            <person name="Ramana C.V."/>
            <person name="Bunk B."/>
            <person name="Sproer C."/>
            <person name="Joseph F.-J.R.S."/>
            <person name="Vincent S.G.P."/>
        </authorList>
    </citation>
    <scope>NUCLEOTIDE SEQUENCE [LARGE SCALE GENOMIC DNA]</scope>
    <source>
        <strain evidence="2 3">ICN19</strain>
    </source>
</reference>
<proteinExistence type="predicted"/>